<gene>
    <name evidence="2" type="ORF">ACFL27_28305</name>
</gene>
<evidence type="ECO:0000313" key="2">
    <source>
        <dbReference type="EMBL" id="MFC1854104.1"/>
    </source>
</evidence>
<feature type="transmembrane region" description="Helical" evidence="1">
    <location>
        <begin position="41"/>
        <end position="60"/>
    </location>
</feature>
<name>A0ABV6Z6N1_UNCC1</name>
<organism evidence="2 3">
    <name type="scientific">candidate division CSSED10-310 bacterium</name>
    <dbReference type="NCBI Taxonomy" id="2855610"/>
    <lineage>
        <taxon>Bacteria</taxon>
        <taxon>Bacteria division CSSED10-310</taxon>
    </lineage>
</organism>
<proteinExistence type="predicted"/>
<feature type="non-terminal residue" evidence="2">
    <location>
        <position position="94"/>
    </location>
</feature>
<keyword evidence="3" id="KW-1185">Reference proteome</keyword>
<comment type="caution">
    <text evidence="2">The sequence shown here is derived from an EMBL/GenBank/DDBJ whole genome shotgun (WGS) entry which is preliminary data.</text>
</comment>
<feature type="transmembrane region" description="Helical" evidence="1">
    <location>
        <begin position="75"/>
        <end position="92"/>
    </location>
</feature>
<keyword evidence="1" id="KW-0472">Membrane</keyword>
<keyword evidence="1" id="KW-1133">Transmembrane helix</keyword>
<dbReference type="EMBL" id="JBHPBY010000720">
    <property type="protein sequence ID" value="MFC1854104.1"/>
    <property type="molecule type" value="Genomic_DNA"/>
</dbReference>
<dbReference type="PROSITE" id="PS51257">
    <property type="entry name" value="PROKAR_LIPOPROTEIN"/>
    <property type="match status" value="1"/>
</dbReference>
<keyword evidence="1" id="KW-0812">Transmembrane</keyword>
<protein>
    <recommendedName>
        <fullName evidence="4">EamA domain-containing protein</fullName>
    </recommendedName>
</protein>
<accession>A0ABV6Z6N1</accession>
<feature type="transmembrane region" description="Helical" evidence="1">
    <location>
        <begin position="12"/>
        <end position="29"/>
    </location>
</feature>
<dbReference type="Proteomes" id="UP001594351">
    <property type="component" value="Unassembled WGS sequence"/>
</dbReference>
<evidence type="ECO:0000313" key="3">
    <source>
        <dbReference type="Proteomes" id="UP001594351"/>
    </source>
</evidence>
<evidence type="ECO:0008006" key="4">
    <source>
        <dbReference type="Google" id="ProtNLM"/>
    </source>
</evidence>
<sequence>METVKKSIPYIYFGFFALLSCLKVGYLLRFSDKSFEHLLELIRVIFITLFFYLVLFSYLMRSNAQVKAQGVLERWLPILVTVAVPVSFALLLQQ</sequence>
<evidence type="ECO:0000256" key="1">
    <source>
        <dbReference type="SAM" id="Phobius"/>
    </source>
</evidence>
<reference evidence="2 3" key="1">
    <citation type="submission" date="2024-09" db="EMBL/GenBank/DDBJ databases">
        <title>Laminarin stimulates single cell rates of sulfate reduction while oxygen inhibits transcriptomic activity in coastal marine sediment.</title>
        <authorList>
            <person name="Lindsay M."/>
            <person name="Orcutt B."/>
            <person name="Emerson D."/>
            <person name="Stepanauskas R."/>
            <person name="D'Angelo T."/>
        </authorList>
    </citation>
    <scope>NUCLEOTIDE SEQUENCE [LARGE SCALE GENOMIC DNA]</scope>
    <source>
        <strain evidence="2">SAG AM-311-K15</strain>
    </source>
</reference>